<dbReference type="Proteomes" id="UP001499930">
    <property type="component" value="Unassembled WGS sequence"/>
</dbReference>
<comment type="caution">
    <text evidence="2">The sequence shown here is derived from an EMBL/GenBank/DDBJ whole genome shotgun (WGS) entry which is preliminary data.</text>
</comment>
<organism evidence="2 3">
    <name type="scientific">Streptosporangium longisporum</name>
    <dbReference type="NCBI Taxonomy" id="46187"/>
    <lineage>
        <taxon>Bacteria</taxon>
        <taxon>Bacillati</taxon>
        <taxon>Actinomycetota</taxon>
        <taxon>Actinomycetes</taxon>
        <taxon>Streptosporangiales</taxon>
        <taxon>Streptosporangiaceae</taxon>
        <taxon>Streptosporangium</taxon>
    </lineage>
</organism>
<protein>
    <submittedName>
        <fullName evidence="2">Siderophore-interacting protein</fullName>
    </submittedName>
</protein>
<dbReference type="CDD" id="cd06193">
    <property type="entry name" value="siderophore_interacting"/>
    <property type="match status" value="1"/>
</dbReference>
<evidence type="ECO:0000313" key="3">
    <source>
        <dbReference type="Proteomes" id="UP001499930"/>
    </source>
</evidence>
<dbReference type="Pfam" id="PF04954">
    <property type="entry name" value="SIP"/>
    <property type="match status" value="1"/>
</dbReference>
<name>A0ABP6KFE8_9ACTN</name>
<proteinExistence type="predicted"/>
<dbReference type="InterPro" id="IPR013113">
    <property type="entry name" value="SIP_FAD-bd"/>
</dbReference>
<dbReference type="Pfam" id="PF08021">
    <property type="entry name" value="FAD_binding_9"/>
    <property type="match status" value="1"/>
</dbReference>
<dbReference type="PANTHER" id="PTHR30157:SF0">
    <property type="entry name" value="NADPH-DEPENDENT FERRIC-CHELATE REDUCTASE"/>
    <property type="match status" value="1"/>
</dbReference>
<dbReference type="Gene3D" id="2.40.30.10">
    <property type="entry name" value="Translation factors"/>
    <property type="match status" value="1"/>
</dbReference>
<dbReference type="PROSITE" id="PS51384">
    <property type="entry name" value="FAD_FR"/>
    <property type="match status" value="1"/>
</dbReference>
<evidence type="ECO:0000259" key="1">
    <source>
        <dbReference type="PROSITE" id="PS51384"/>
    </source>
</evidence>
<dbReference type="PANTHER" id="PTHR30157">
    <property type="entry name" value="FERRIC REDUCTASE, NADPH-DEPENDENT"/>
    <property type="match status" value="1"/>
</dbReference>
<dbReference type="InterPro" id="IPR007037">
    <property type="entry name" value="SIP_rossman_dom"/>
</dbReference>
<dbReference type="RefSeq" id="WP_344895336.1">
    <property type="nucleotide sequence ID" value="NZ_BAAAWD010000007.1"/>
</dbReference>
<dbReference type="InterPro" id="IPR017938">
    <property type="entry name" value="Riboflavin_synthase-like_b-brl"/>
</dbReference>
<dbReference type="EMBL" id="BAAAWD010000007">
    <property type="protein sequence ID" value="GAA3008215.1"/>
    <property type="molecule type" value="Genomic_DNA"/>
</dbReference>
<gene>
    <name evidence="2" type="ORF">GCM10017559_33150</name>
</gene>
<evidence type="ECO:0000313" key="2">
    <source>
        <dbReference type="EMBL" id="GAA3008215.1"/>
    </source>
</evidence>
<dbReference type="SUPFAM" id="SSF63380">
    <property type="entry name" value="Riboflavin synthase domain-like"/>
    <property type="match status" value="1"/>
</dbReference>
<sequence>MNAGRAVSGRRRPSLNPLERIFAKHVAEGTVMEASMVTPTMRRIRIHCRELNERPYVPGQHVRIEINDPLSLYGILRPVETLRTYTIWEHSPESREFELRAHLYDGEGIGLTWARNVMIGDRVRFWGPMGDFTTRPAPYHLFVGEETATVAFGPMIRVLGPQAAVFAVLESDTEEDEVPVPGGPHRLHRVHRNGASAVSSEALLAGVAELDLPGNAGTAYVAGEARTCRLVRDHLVREHDWPHTSIRVKPFWTPDKRGLHH</sequence>
<dbReference type="Gene3D" id="3.40.50.80">
    <property type="entry name" value="Nucleotide-binding domain of ferredoxin-NADP reductase (FNR) module"/>
    <property type="match status" value="1"/>
</dbReference>
<feature type="domain" description="FAD-binding FR-type" evidence="1">
    <location>
        <begin position="24"/>
        <end position="135"/>
    </location>
</feature>
<accession>A0ABP6KFE8</accession>
<keyword evidence="3" id="KW-1185">Reference proteome</keyword>
<dbReference type="InterPro" id="IPR039374">
    <property type="entry name" value="SIP_fam"/>
</dbReference>
<dbReference type="InterPro" id="IPR017927">
    <property type="entry name" value="FAD-bd_FR_type"/>
</dbReference>
<reference evidence="3" key="1">
    <citation type="journal article" date="2019" name="Int. J. Syst. Evol. Microbiol.">
        <title>The Global Catalogue of Microorganisms (GCM) 10K type strain sequencing project: providing services to taxonomists for standard genome sequencing and annotation.</title>
        <authorList>
            <consortium name="The Broad Institute Genomics Platform"/>
            <consortium name="The Broad Institute Genome Sequencing Center for Infectious Disease"/>
            <person name="Wu L."/>
            <person name="Ma J."/>
        </authorList>
    </citation>
    <scope>NUCLEOTIDE SEQUENCE [LARGE SCALE GENOMIC DNA]</scope>
    <source>
        <strain evidence="3">JCM 3106</strain>
    </source>
</reference>
<dbReference type="InterPro" id="IPR039261">
    <property type="entry name" value="FNR_nucleotide-bd"/>
</dbReference>